<organism evidence="1">
    <name type="scientific">Salvia splendens</name>
    <name type="common">Scarlet sage</name>
    <dbReference type="NCBI Taxonomy" id="180675"/>
    <lineage>
        <taxon>Eukaryota</taxon>
        <taxon>Viridiplantae</taxon>
        <taxon>Streptophyta</taxon>
        <taxon>Embryophyta</taxon>
        <taxon>Tracheophyta</taxon>
        <taxon>Spermatophyta</taxon>
        <taxon>Magnoliopsida</taxon>
        <taxon>eudicotyledons</taxon>
        <taxon>Gunneridae</taxon>
        <taxon>Pentapetalae</taxon>
        <taxon>asterids</taxon>
        <taxon>lamiids</taxon>
        <taxon>Lamiales</taxon>
        <taxon>Lamiaceae</taxon>
        <taxon>Nepetoideae</taxon>
        <taxon>Mentheae</taxon>
        <taxon>Salviinae</taxon>
        <taxon>Salvia</taxon>
        <taxon>Salvia subgen. Calosphace</taxon>
        <taxon>core Calosphace</taxon>
    </lineage>
</organism>
<dbReference type="Proteomes" id="UP000298416">
    <property type="component" value="Unassembled WGS sequence"/>
</dbReference>
<name>A0A8X8Z3W0_SALSN</name>
<keyword evidence="2" id="KW-1185">Reference proteome</keyword>
<gene>
    <name evidence="1" type="ORF">SASPL_148198</name>
</gene>
<dbReference type="AlphaFoldDB" id="A0A8X8Z3W0"/>
<dbReference type="EMBL" id="PNBA02000019">
    <property type="protein sequence ID" value="KAG6390463.1"/>
    <property type="molecule type" value="Genomic_DNA"/>
</dbReference>
<sequence>MSGITSNSQIRAQSHISLSVAVFLPPWLCVIQPKAEVTSPLLLGRDARLKPPPSPHSRRFEQLLLFTHRMTAPLLPRSERSAAVRTRRRHRIEVAVSPCSSLFRQPPSSPAASFSASAAENYRRLVADAAL</sequence>
<accession>A0A8X8Z3W0</accession>
<comment type="caution">
    <text evidence="1">The sequence shown here is derived from an EMBL/GenBank/DDBJ whole genome shotgun (WGS) entry which is preliminary data.</text>
</comment>
<proteinExistence type="predicted"/>
<reference evidence="1" key="2">
    <citation type="submission" date="2020-08" db="EMBL/GenBank/DDBJ databases">
        <title>Plant Genome Project.</title>
        <authorList>
            <person name="Zhang R.-G."/>
        </authorList>
    </citation>
    <scope>NUCLEOTIDE SEQUENCE</scope>
    <source>
        <strain evidence="1">Huo1</strain>
        <tissue evidence="1">Leaf</tissue>
    </source>
</reference>
<reference evidence="1" key="1">
    <citation type="submission" date="2018-01" db="EMBL/GenBank/DDBJ databases">
        <authorList>
            <person name="Mao J.F."/>
        </authorList>
    </citation>
    <scope>NUCLEOTIDE SEQUENCE</scope>
    <source>
        <strain evidence="1">Huo1</strain>
        <tissue evidence="1">Leaf</tissue>
    </source>
</reference>
<evidence type="ECO:0000313" key="2">
    <source>
        <dbReference type="Proteomes" id="UP000298416"/>
    </source>
</evidence>
<evidence type="ECO:0000313" key="1">
    <source>
        <dbReference type="EMBL" id="KAG6390463.1"/>
    </source>
</evidence>
<protein>
    <submittedName>
        <fullName evidence="1">Uncharacterized protein</fullName>
    </submittedName>
</protein>